<feature type="domain" description="HTH gntR-type" evidence="4">
    <location>
        <begin position="1"/>
        <end position="68"/>
    </location>
</feature>
<dbReference type="Pfam" id="PF07702">
    <property type="entry name" value="UTRA"/>
    <property type="match status" value="1"/>
</dbReference>
<sequence length="240" mass="27629">MQYVKIKDAIVEQIEAGMLSPRQKLPAERKLAESFDTTRVTLREALGLLEAEGRIYREDRRGWFISPAPLRYDPTQALNFTNMALAQNRQPKTELLLAKAILANKVASRLLNLQPFSDVYRVDRVRYLEDRPVAYVTNYVRPERFPSLLDFDLSQSLTDIYRDHFGVVYQQTRYRITTSSLLGDVVQALRATSGTPAMVVERVNYSQQGELIDCHIEYWRHDALCIESLTQLSHHKPKAG</sequence>
<dbReference type="PANTHER" id="PTHR44846:SF7">
    <property type="entry name" value="TRANSCRIPTIONAL REGULATOR OF 2-AMINOETHYLPHOSPHONATE DEGRADATION OPERONS-RELATED"/>
    <property type="match status" value="1"/>
</dbReference>
<dbReference type="InterPro" id="IPR011663">
    <property type="entry name" value="UTRA"/>
</dbReference>
<dbReference type="FunFam" id="1.10.10.10:FF:000287">
    <property type="entry name" value="Phosphonate utilization transcriptional regulator PhnR"/>
    <property type="match status" value="1"/>
</dbReference>
<keyword evidence="3" id="KW-0804">Transcription</keyword>
<evidence type="ECO:0000256" key="3">
    <source>
        <dbReference type="ARBA" id="ARBA00023163"/>
    </source>
</evidence>
<dbReference type="SUPFAM" id="SSF46785">
    <property type="entry name" value="Winged helix' DNA-binding domain"/>
    <property type="match status" value="1"/>
</dbReference>
<dbReference type="STRING" id="29495.EA26_13580"/>
<organism evidence="5 6">
    <name type="scientific">Vibrio navarrensis</name>
    <dbReference type="NCBI Taxonomy" id="29495"/>
    <lineage>
        <taxon>Bacteria</taxon>
        <taxon>Pseudomonadati</taxon>
        <taxon>Pseudomonadota</taxon>
        <taxon>Gammaproteobacteria</taxon>
        <taxon>Vibrionales</taxon>
        <taxon>Vibrionaceae</taxon>
        <taxon>Vibrio</taxon>
    </lineage>
</organism>
<name>A0A099LYF5_9VIBR</name>
<dbReference type="PANTHER" id="PTHR44846">
    <property type="entry name" value="MANNOSYL-D-GLYCERATE TRANSPORT/METABOLISM SYSTEM REPRESSOR MNGR-RELATED"/>
    <property type="match status" value="1"/>
</dbReference>
<protein>
    <submittedName>
        <fullName evidence="5">GntR family transcriptional regulator</fullName>
    </submittedName>
</protein>
<dbReference type="EMBL" id="JMCG01000001">
    <property type="protein sequence ID" value="KGK12287.1"/>
    <property type="molecule type" value="Genomic_DNA"/>
</dbReference>
<reference evidence="5 6" key="1">
    <citation type="submission" date="2014-04" db="EMBL/GenBank/DDBJ databases">
        <title>Genome sequencing of Vibrio navarrensis strains.</title>
        <authorList>
            <person name="Gladney L.M."/>
            <person name="Katz L.S."/>
            <person name="Marino-Ramirez L."/>
            <person name="Jordan I.K."/>
        </authorList>
    </citation>
    <scope>NUCLEOTIDE SEQUENCE [LARGE SCALE GENOMIC DNA]</scope>
    <source>
        <strain evidence="5 6">ATCC 51183</strain>
    </source>
</reference>
<dbReference type="PRINTS" id="PR00035">
    <property type="entry name" value="HTHGNTR"/>
</dbReference>
<accession>A0A099LYF5</accession>
<dbReference type="eggNOG" id="COG2188">
    <property type="taxonomic scope" value="Bacteria"/>
</dbReference>
<dbReference type="SUPFAM" id="SSF64288">
    <property type="entry name" value="Chorismate lyase-like"/>
    <property type="match status" value="1"/>
</dbReference>
<dbReference type="InterPro" id="IPR000524">
    <property type="entry name" value="Tscrpt_reg_HTH_GntR"/>
</dbReference>
<dbReference type="InterPro" id="IPR050679">
    <property type="entry name" value="Bact_HTH_transcr_reg"/>
</dbReference>
<dbReference type="GO" id="GO:0003677">
    <property type="term" value="F:DNA binding"/>
    <property type="evidence" value="ECO:0007669"/>
    <property type="project" value="UniProtKB-KW"/>
</dbReference>
<dbReference type="RefSeq" id="WP_039428303.1">
    <property type="nucleotide sequence ID" value="NZ_CP061844.1"/>
</dbReference>
<dbReference type="CDD" id="cd07377">
    <property type="entry name" value="WHTH_GntR"/>
    <property type="match status" value="1"/>
</dbReference>
<dbReference type="GO" id="GO:0003700">
    <property type="term" value="F:DNA-binding transcription factor activity"/>
    <property type="evidence" value="ECO:0007669"/>
    <property type="project" value="InterPro"/>
</dbReference>
<dbReference type="Pfam" id="PF00392">
    <property type="entry name" value="GntR"/>
    <property type="match status" value="1"/>
</dbReference>
<dbReference type="Gene3D" id="1.10.10.10">
    <property type="entry name" value="Winged helix-like DNA-binding domain superfamily/Winged helix DNA-binding domain"/>
    <property type="match status" value="1"/>
</dbReference>
<dbReference type="NCBIfam" id="TIGR03337">
    <property type="entry name" value="phnR"/>
    <property type="match status" value="1"/>
</dbReference>
<evidence type="ECO:0000256" key="2">
    <source>
        <dbReference type="ARBA" id="ARBA00023125"/>
    </source>
</evidence>
<evidence type="ECO:0000256" key="1">
    <source>
        <dbReference type="ARBA" id="ARBA00023015"/>
    </source>
</evidence>
<dbReference type="InterPro" id="IPR028978">
    <property type="entry name" value="Chorismate_lyase_/UTRA_dom_sf"/>
</dbReference>
<evidence type="ECO:0000313" key="5">
    <source>
        <dbReference type="EMBL" id="KGK12287.1"/>
    </source>
</evidence>
<keyword evidence="6" id="KW-1185">Reference proteome</keyword>
<keyword evidence="1" id="KW-0805">Transcription regulation</keyword>
<dbReference type="InterPro" id="IPR036390">
    <property type="entry name" value="WH_DNA-bd_sf"/>
</dbReference>
<dbReference type="PROSITE" id="PS50949">
    <property type="entry name" value="HTH_GNTR"/>
    <property type="match status" value="1"/>
</dbReference>
<gene>
    <name evidence="5" type="ORF">EA26_13580</name>
</gene>
<dbReference type="GO" id="GO:0045892">
    <property type="term" value="P:negative regulation of DNA-templated transcription"/>
    <property type="evidence" value="ECO:0007669"/>
    <property type="project" value="TreeGrafter"/>
</dbReference>
<keyword evidence="2" id="KW-0238">DNA-binding</keyword>
<dbReference type="InterPro" id="IPR017722">
    <property type="entry name" value="Tscrpt_reg_PhnR"/>
</dbReference>
<evidence type="ECO:0000259" key="4">
    <source>
        <dbReference type="PROSITE" id="PS50949"/>
    </source>
</evidence>
<comment type="caution">
    <text evidence="5">The sequence shown here is derived from an EMBL/GenBank/DDBJ whole genome shotgun (WGS) entry which is preliminary data.</text>
</comment>
<dbReference type="AlphaFoldDB" id="A0A099LYF5"/>
<dbReference type="Proteomes" id="UP000029994">
    <property type="component" value="Unassembled WGS sequence"/>
</dbReference>
<dbReference type="InterPro" id="IPR036388">
    <property type="entry name" value="WH-like_DNA-bd_sf"/>
</dbReference>
<dbReference type="GeneID" id="43684185"/>
<dbReference type="SMART" id="SM00345">
    <property type="entry name" value="HTH_GNTR"/>
    <property type="match status" value="1"/>
</dbReference>
<dbReference type="Gene3D" id="3.40.1410.10">
    <property type="entry name" value="Chorismate lyase-like"/>
    <property type="match status" value="1"/>
</dbReference>
<proteinExistence type="predicted"/>
<evidence type="ECO:0000313" key="6">
    <source>
        <dbReference type="Proteomes" id="UP000029994"/>
    </source>
</evidence>
<dbReference type="SMART" id="SM00866">
    <property type="entry name" value="UTRA"/>
    <property type="match status" value="1"/>
</dbReference>